<evidence type="ECO:0000256" key="1">
    <source>
        <dbReference type="SAM" id="MobiDB-lite"/>
    </source>
</evidence>
<accession>A0A9P1KBT4</accession>
<evidence type="ECO:0000313" key="4">
    <source>
        <dbReference type="Proteomes" id="UP000032946"/>
    </source>
</evidence>
<dbReference type="AlphaFoldDB" id="A0A9P1KBT4"/>
<proteinExistence type="predicted"/>
<name>A0A9P1KBT4_9CYAN</name>
<feature type="domain" description="Novel toxin 11" evidence="2">
    <location>
        <begin position="604"/>
        <end position="670"/>
    </location>
</feature>
<evidence type="ECO:0000313" key="3">
    <source>
        <dbReference type="EMBL" id="CDM92448.1"/>
    </source>
</evidence>
<reference evidence="3 4" key="1">
    <citation type="submission" date="2014-02" db="EMBL/GenBank/DDBJ databases">
        <authorList>
            <person name="Genoscope - CEA"/>
        </authorList>
    </citation>
    <scope>NUCLEOTIDE SEQUENCE [LARGE SCALE GENOMIC DNA]</scope>
    <source>
        <strain evidence="3 4">PCC 8005</strain>
    </source>
</reference>
<sequence length="736" mass="82698">MKIQRRKKRQNESPAAPVQAQFQSRPFQDANFAPPDKQAPPPEREFQGEASGFDLGSIPLFSNGNSTPTQPIQRSEEEDVQMQAESKSPLHGRFQALAQRDNPKNWTPQQPIQAKLTVGAVGDQYEQEADRVADVVVDRIQSPPSSPEVQKQEEETRQPKPQLGISQLQKKPLSGRVQRQDEIASPETRSRTNAVMPLSKEEKLKSYKSIVSKLFQKTSWEKHGKTKKGREYERRDKFAYELLKDHEIEALEGLSQTPEGRKYLLGLESSSSKGRKRQEFAKAAGENTYDIAEYYKKKAEELDQNQNSPLTGDWLATGSNVSYLEFWSKRKFTSMERLLIATYQAKLGQKNPDYQKTPGYLRYEALKAKEGSEEHKEAIYKKDTDAWEKLLNINESNKDTILKQLVGKSKKDGKPITPDEAKGYVEQSLAIANIMRRVFTVLQYNLEYSNDKNNKGEDQKDKPMYARDWNKWTKQVAVALSHGGRVNIVLPPIGTEQHGKKHGRIMNALSSTNKKETQEYYNKRDHFVNWLLGVEKGHHAHKRSKEDLAGTDYKNAEVDTRFVSTHDVEIKENSFKELKGTNTSTGQSEVHYGINPALGGLGETDLAGNLILPDGSHGHIYIFYKPPTSKLKGAVLIGGETSEMGKRDVFGKLHNASGTSAEFSPTGTGKAARIGSEIGGMRVDLSGFESQADIVGMFETAIARGVEPGQLVDESKPEVREALFDIRKRSSAIREN</sequence>
<dbReference type="EMBL" id="FO818640">
    <property type="protein sequence ID" value="CDM92448.1"/>
    <property type="molecule type" value="Genomic_DNA"/>
</dbReference>
<gene>
    <name evidence="3" type="ORF">ARTHRO_10121</name>
</gene>
<organism evidence="3 4">
    <name type="scientific">Limnospira indica PCC 8005</name>
    <dbReference type="NCBI Taxonomy" id="376219"/>
    <lineage>
        <taxon>Bacteria</taxon>
        <taxon>Bacillati</taxon>
        <taxon>Cyanobacteriota</taxon>
        <taxon>Cyanophyceae</taxon>
        <taxon>Oscillatoriophycideae</taxon>
        <taxon>Oscillatoriales</taxon>
        <taxon>Sirenicapillariaceae</taxon>
        <taxon>Limnospira</taxon>
    </lineage>
</organism>
<feature type="region of interest" description="Disordered" evidence="1">
    <location>
        <begin position="129"/>
        <end position="199"/>
    </location>
</feature>
<feature type="compositionally biased region" description="Polar residues" evidence="1">
    <location>
        <begin position="60"/>
        <end position="73"/>
    </location>
</feature>
<dbReference type="RefSeq" id="WP_008051756.1">
    <property type="nucleotide sequence ID" value="NZ_FO818640.1"/>
</dbReference>
<evidence type="ECO:0000259" key="2">
    <source>
        <dbReference type="Pfam" id="PF15521"/>
    </source>
</evidence>
<dbReference type="Pfam" id="PF15521">
    <property type="entry name" value="Ntox11"/>
    <property type="match status" value="1"/>
</dbReference>
<dbReference type="Proteomes" id="UP000032946">
    <property type="component" value="Chromosome"/>
</dbReference>
<dbReference type="InterPro" id="IPR029121">
    <property type="entry name" value="Ntox11"/>
</dbReference>
<keyword evidence="4" id="KW-1185">Reference proteome</keyword>
<protein>
    <recommendedName>
        <fullName evidence="2">Novel toxin 11 domain-containing protein</fullName>
    </recommendedName>
</protein>
<feature type="region of interest" description="Disordered" evidence="1">
    <location>
        <begin position="1"/>
        <end position="93"/>
    </location>
</feature>